<protein>
    <submittedName>
        <fullName evidence="2">Uncharacterized protein</fullName>
    </submittedName>
</protein>
<evidence type="ECO:0000313" key="3">
    <source>
        <dbReference type="Proteomes" id="UP000018144"/>
    </source>
</evidence>
<dbReference type="EMBL" id="HF935252">
    <property type="protein sequence ID" value="CCX05382.1"/>
    <property type="molecule type" value="Genomic_DNA"/>
</dbReference>
<gene>
    <name evidence="2" type="ORF">PCON_04969</name>
</gene>
<reference evidence="2 3" key="1">
    <citation type="journal article" date="2013" name="PLoS Genet.">
        <title>The genome and development-dependent transcriptomes of Pyronema confluens: a window into fungal evolution.</title>
        <authorList>
            <person name="Traeger S."/>
            <person name="Altegoer F."/>
            <person name="Freitag M."/>
            <person name="Gabaldon T."/>
            <person name="Kempken F."/>
            <person name="Kumar A."/>
            <person name="Marcet-Houben M."/>
            <person name="Poggeler S."/>
            <person name="Stajich J.E."/>
            <person name="Nowrousian M."/>
        </authorList>
    </citation>
    <scope>NUCLEOTIDE SEQUENCE [LARGE SCALE GENOMIC DNA]</scope>
    <source>
        <strain evidence="3">CBS 100304</strain>
        <tissue evidence="2">Vegetative mycelium</tissue>
    </source>
</reference>
<name>U4KVP2_PYROM</name>
<proteinExistence type="predicted"/>
<feature type="region of interest" description="Disordered" evidence="1">
    <location>
        <begin position="1"/>
        <end position="25"/>
    </location>
</feature>
<sequence>MAPLNNQLSRRSLHKAQRRDTASAVMNIPEDTSKCEEPVVAAPQSAFQSLESVHVNYKSLRKECNDFLFLHKRIDKSDDSSSIESLVNAAKSLPAPFDPSRPEVHNRFQADQSKLSKQLEAIYTSIERFLPEYINTQAECDLWGAHLTAIEEYLKAQSEHQSLLLLMSPDRVSLDSAAKKRLEAQWSRANLYSRITQFISKDKFSNDFRAIFTQVLDDCRAQFEKPSRKSNAPVPIELLAEETGLEQLEPGSFIGISPNEDPYMPLPGPRVG</sequence>
<dbReference type="Proteomes" id="UP000018144">
    <property type="component" value="Unassembled WGS sequence"/>
</dbReference>
<feature type="compositionally biased region" description="Polar residues" evidence="1">
    <location>
        <begin position="1"/>
        <end position="10"/>
    </location>
</feature>
<feature type="region of interest" description="Disordered" evidence="1">
    <location>
        <begin position="250"/>
        <end position="272"/>
    </location>
</feature>
<evidence type="ECO:0000313" key="2">
    <source>
        <dbReference type="EMBL" id="CCX05382.1"/>
    </source>
</evidence>
<accession>U4KVP2</accession>
<evidence type="ECO:0000256" key="1">
    <source>
        <dbReference type="SAM" id="MobiDB-lite"/>
    </source>
</evidence>
<dbReference type="AlphaFoldDB" id="U4KVP2"/>
<keyword evidence="3" id="KW-1185">Reference proteome</keyword>
<organism evidence="2 3">
    <name type="scientific">Pyronema omphalodes (strain CBS 100304)</name>
    <name type="common">Pyronema confluens</name>
    <dbReference type="NCBI Taxonomy" id="1076935"/>
    <lineage>
        <taxon>Eukaryota</taxon>
        <taxon>Fungi</taxon>
        <taxon>Dikarya</taxon>
        <taxon>Ascomycota</taxon>
        <taxon>Pezizomycotina</taxon>
        <taxon>Pezizomycetes</taxon>
        <taxon>Pezizales</taxon>
        <taxon>Pyronemataceae</taxon>
        <taxon>Pyronema</taxon>
    </lineage>
</organism>